<dbReference type="InterPro" id="IPR029058">
    <property type="entry name" value="AB_hydrolase_fold"/>
</dbReference>
<dbReference type="Pfam" id="PF00326">
    <property type="entry name" value="Peptidase_S9"/>
    <property type="match status" value="1"/>
</dbReference>
<dbReference type="Proteomes" id="UP000240978">
    <property type="component" value="Unassembled WGS sequence"/>
</dbReference>
<dbReference type="InterPro" id="IPR001375">
    <property type="entry name" value="Peptidase_S9_cat"/>
</dbReference>
<evidence type="ECO:0000313" key="8">
    <source>
        <dbReference type="Proteomes" id="UP000240978"/>
    </source>
</evidence>
<evidence type="ECO:0000259" key="6">
    <source>
        <dbReference type="Pfam" id="PF00326"/>
    </source>
</evidence>
<evidence type="ECO:0000256" key="1">
    <source>
        <dbReference type="ARBA" id="ARBA00010040"/>
    </source>
</evidence>
<keyword evidence="7" id="KW-0031">Aminopeptidase</keyword>
<comment type="similarity">
    <text evidence="1">Belongs to the peptidase S9C family.</text>
</comment>
<protein>
    <submittedName>
        <fullName evidence="7">Dipeptidyl aminopeptidase/acylaminoacyl peptidase</fullName>
    </submittedName>
</protein>
<dbReference type="SUPFAM" id="SSF53474">
    <property type="entry name" value="alpha/beta-Hydrolases"/>
    <property type="match status" value="1"/>
</dbReference>
<evidence type="ECO:0000256" key="4">
    <source>
        <dbReference type="ARBA" id="ARBA00022801"/>
    </source>
</evidence>
<feature type="domain" description="Peptidase S9 prolyl oligopeptidase catalytic" evidence="6">
    <location>
        <begin position="493"/>
        <end position="700"/>
    </location>
</feature>
<comment type="caution">
    <text evidence="7">The sequence shown here is derived from an EMBL/GenBank/DDBJ whole genome shotgun (WGS) entry which is preliminary data.</text>
</comment>
<proteinExistence type="inferred from homology"/>
<keyword evidence="3" id="KW-0732">Signal</keyword>
<dbReference type="PANTHER" id="PTHR42776:SF13">
    <property type="entry name" value="DIPEPTIDYL-PEPTIDASE 5"/>
    <property type="match status" value="1"/>
</dbReference>
<dbReference type="InterPro" id="IPR011042">
    <property type="entry name" value="6-blade_b-propeller_TolB-like"/>
</dbReference>
<name>A0A2P8GN35_9BACT</name>
<organism evidence="7 8">
    <name type="scientific">Chitinophaga ginsengisoli</name>
    <dbReference type="NCBI Taxonomy" id="363837"/>
    <lineage>
        <taxon>Bacteria</taxon>
        <taxon>Pseudomonadati</taxon>
        <taxon>Bacteroidota</taxon>
        <taxon>Chitinophagia</taxon>
        <taxon>Chitinophagales</taxon>
        <taxon>Chitinophagaceae</taxon>
        <taxon>Chitinophaga</taxon>
    </lineage>
</organism>
<keyword evidence="8" id="KW-1185">Reference proteome</keyword>
<dbReference type="FunFam" id="3.40.50.1820:FF:000028">
    <property type="entry name" value="S9 family peptidase"/>
    <property type="match status" value="1"/>
</dbReference>
<keyword evidence="4" id="KW-0378">Hydrolase</keyword>
<reference evidence="7 8" key="1">
    <citation type="submission" date="2018-03" db="EMBL/GenBank/DDBJ databases">
        <title>Genomic Encyclopedia of Archaeal and Bacterial Type Strains, Phase II (KMG-II): from individual species to whole genera.</title>
        <authorList>
            <person name="Goeker M."/>
        </authorList>
    </citation>
    <scope>NUCLEOTIDE SEQUENCE [LARGE SCALE GENOMIC DNA]</scope>
    <source>
        <strain evidence="7 8">DSM 18107</strain>
    </source>
</reference>
<dbReference type="Gene3D" id="3.40.50.1820">
    <property type="entry name" value="alpha/beta hydrolase"/>
    <property type="match status" value="1"/>
</dbReference>
<evidence type="ECO:0000256" key="5">
    <source>
        <dbReference type="ARBA" id="ARBA00022825"/>
    </source>
</evidence>
<evidence type="ECO:0000313" key="7">
    <source>
        <dbReference type="EMBL" id="PSL35390.1"/>
    </source>
</evidence>
<sequence>MAGNPPAPTLQLTILPTFSVQTKSNMHKSILLTSLLISTMAVAQQKMTPELLWQLGRVSGETITADGKTVIYGVSRYNIAENKSEKNLYAIPLAGGAAKQITTEPGAEGDVSAVDGQKIRYSYKGQLWEVNADGTSATQITHVDGGLQNIRVSPDGKHVLFSKEVKLKKVAGSDYYPDLPKSNVQIYDNLNYRHWDTWEDGNFQHVFYATYENGQIGTPVDIMEGELYDCPQMPFGGTEDMIWSPDSKSIIYVTKKKFGKEYAVSTNTDIYEYNLETHASKNLSEGLAGYDVAPSFSPDGKYLAWLGMAKDGFEADKNDIIILDRATGKRTNLTKDWDGTVASIYWNKDGKQLLFLAVVKGTEQLLEISFQKDIAATTAKNIRQVTEGDFDINGIIGQVGNTLVVSRTDMNHAAELFTVQLPKGTVQPLTTVNKETYDKTGMCKVEKRWIKTTDNKEMLAWVIFPPDFDPAKKYPTLLYCQGGPQAALSQFYSYRWNFQLIASQGYIVVAPNRRGMPGHGVEWNASISKDWGGQPIRDYLSAIDAVSQEPYVDKNRLGAVGASYGGYSVYMLAGVHNNRFKSFIAHDGLFDLKSWYGTTEELWFANWDIGAYWDAANAKAHKEFNPSEYANKWNTPILIIQGGIDFRVGIEQGLQAFQLAQLKGIKSKLLYFPEENHWVLKAQNALVWQREFFQWLKETL</sequence>
<dbReference type="EMBL" id="PYGK01000001">
    <property type="protein sequence ID" value="PSL35390.1"/>
    <property type="molecule type" value="Genomic_DNA"/>
</dbReference>
<accession>A0A2P8GN35</accession>
<dbReference type="InterPro" id="IPR011659">
    <property type="entry name" value="WD40"/>
</dbReference>
<keyword evidence="5" id="KW-0720">Serine protease</keyword>
<keyword evidence="2" id="KW-0645">Protease</keyword>
<dbReference type="AlphaFoldDB" id="A0A2P8GN35"/>
<dbReference type="GO" id="GO:0004177">
    <property type="term" value="F:aminopeptidase activity"/>
    <property type="evidence" value="ECO:0007669"/>
    <property type="project" value="UniProtKB-KW"/>
</dbReference>
<dbReference type="GO" id="GO:0004252">
    <property type="term" value="F:serine-type endopeptidase activity"/>
    <property type="evidence" value="ECO:0007669"/>
    <property type="project" value="TreeGrafter"/>
</dbReference>
<dbReference type="PANTHER" id="PTHR42776">
    <property type="entry name" value="SERINE PEPTIDASE S9 FAMILY MEMBER"/>
    <property type="match status" value="1"/>
</dbReference>
<gene>
    <name evidence="7" type="ORF">CLV42_101148</name>
</gene>
<dbReference type="Gene3D" id="2.120.10.30">
    <property type="entry name" value="TolB, C-terminal domain"/>
    <property type="match status" value="2"/>
</dbReference>
<evidence type="ECO:0000256" key="3">
    <source>
        <dbReference type="ARBA" id="ARBA00022729"/>
    </source>
</evidence>
<dbReference type="SUPFAM" id="SSF82171">
    <property type="entry name" value="DPP6 N-terminal domain-like"/>
    <property type="match status" value="1"/>
</dbReference>
<dbReference type="Pfam" id="PF07676">
    <property type="entry name" value="PD40"/>
    <property type="match status" value="1"/>
</dbReference>
<evidence type="ECO:0000256" key="2">
    <source>
        <dbReference type="ARBA" id="ARBA00022670"/>
    </source>
</evidence>
<dbReference type="GO" id="GO:0006508">
    <property type="term" value="P:proteolysis"/>
    <property type="evidence" value="ECO:0007669"/>
    <property type="project" value="UniProtKB-KW"/>
</dbReference>